<feature type="transmembrane region" description="Helical" evidence="1">
    <location>
        <begin position="323"/>
        <end position="346"/>
    </location>
</feature>
<feature type="transmembrane region" description="Helical" evidence="1">
    <location>
        <begin position="201"/>
        <end position="219"/>
    </location>
</feature>
<proteinExistence type="predicted"/>
<reference evidence="3 4" key="1">
    <citation type="submission" date="2016-10" db="EMBL/GenBank/DDBJ databases">
        <authorList>
            <person name="de Groot N.N."/>
        </authorList>
    </citation>
    <scope>NUCLEOTIDE SEQUENCE [LARGE SCALE GENOMIC DNA]</scope>
    <source>
        <strain evidence="3 4">DSM 21001</strain>
    </source>
</reference>
<dbReference type="Pfam" id="PF01757">
    <property type="entry name" value="Acyl_transf_3"/>
    <property type="match status" value="1"/>
</dbReference>
<name>A0A1I6LKC1_9BACT</name>
<feature type="transmembrane region" description="Helical" evidence="1">
    <location>
        <begin position="226"/>
        <end position="248"/>
    </location>
</feature>
<dbReference type="RefSeq" id="WP_089836863.1">
    <property type="nucleotide sequence ID" value="NZ_FOZL01000001.1"/>
</dbReference>
<keyword evidence="1" id="KW-0812">Transmembrane</keyword>
<keyword evidence="1" id="KW-1133">Transmembrane helix</keyword>
<dbReference type="GO" id="GO:0016747">
    <property type="term" value="F:acyltransferase activity, transferring groups other than amino-acyl groups"/>
    <property type="evidence" value="ECO:0007669"/>
    <property type="project" value="InterPro"/>
</dbReference>
<keyword evidence="3" id="KW-0012">Acyltransferase</keyword>
<protein>
    <submittedName>
        <fullName evidence="3">Peptidoglycan/LPS O-acetylase OafA/YrhL, contains acyltransferase and SGNH-hydrolase domains</fullName>
    </submittedName>
</protein>
<dbReference type="STRING" id="474950.SAMN05421771_0828"/>
<sequence>MGERKHIPALDGLRGCAVLAVMCYHLGGGVQSHNPVVHLAGVATRYGFAGVQLFFVLSGFLITGILWDSKGSAFWWRNFFMRRALRIFPLYYASLLLNLIVSALSGLGWIALSSLWIFALYLQNFQFPGHLRELADHLSLPLAHYWSLAVEEQFYLIWPLVLMKTRTSGQAKVCCLAVVLISLCVDVGTGLHVLSGLDSSFLANMGGLGAGSFLALAYRAPSWPRVIVWGPAVTLAGLCGFLLTAHFMGYQAPLFHLPVFWLLFTGMLMLCLRPGLLTRLMSLPWLRWVGRISYGLYVFPSLLLPLTFWLVGRLVGPAHRELYLGLVFVVGMCVSFAAATLSFNYFEEPILKLKRKFPEGTGKVARAEVAQRVEASGAPFA</sequence>
<feature type="domain" description="Acyltransferase 3" evidence="2">
    <location>
        <begin position="8"/>
        <end position="338"/>
    </location>
</feature>
<evidence type="ECO:0000259" key="2">
    <source>
        <dbReference type="Pfam" id="PF01757"/>
    </source>
</evidence>
<keyword evidence="1" id="KW-0472">Membrane</keyword>
<feature type="transmembrane region" description="Helical" evidence="1">
    <location>
        <begin position="12"/>
        <end position="30"/>
    </location>
</feature>
<dbReference type="InterPro" id="IPR002656">
    <property type="entry name" value="Acyl_transf_3_dom"/>
</dbReference>
<feature type="transmembrane region" description="Helical" evidence="1">
    <location>
        <begin position="292"/>
        <end position="311"/>
    </location>
</feature>
<dbReference type="PANTHER" id="PTHR23028:SF53">
    <property type="entry name" value="ACYL_TRANSF_3 DOMAIN-CONTAINING PROTEIN"/>
    <property type="match status" value="1"/>
</dbReference>
<keyword evidence="3" id="KW-0808">Transferase</keyword>
<dbReference type="PANTHER" id="PTHR23028">
    <property type="entry name" value="ACETYLTRANSFERASE"/>
    <property type="match status" value="1"/>
</dbReference>
<organism evidence="3 4">
    <name type="scientific">Granulicella pectinivorans</name>
    <dbReference type="NCBI Taxonomy" id="474950"/>
    <lineage>
        <taxon>Bacteria</taxon>
        <taxon>Pseudomonadati</taxon>
        <taxon>Acidobacteriota</taxon>
        <taxon>Terriglobia</taxon>
        <taxon>Terriglobales</taxon>
        <taxon>Acidobacteriaceae</taxon>
        <taxon>Granulicella</taxon>
    </lineage>
</organism>
<feature type="transmembrane region" description="Helical" evidence="1">
    <location>
        <begin position="142"/>
        <end position="161"/>
    </location>
</feature>
<evidence type="ECO:0000256" key="1">
    <source>
        <dbReference type="SAM" id="Phobius"/>
    </source>
</evidence>
<feature type="transmembrane region" description="Helical" evidence="1">
    <location>
        <begin position="173"/>
        <end position="195"/>
    </location>
</feature>
<keyword evidence="3" id="KW-0378">Hydrolase</keyword>
<dbReference type="GO" id="GO:0016787">
    <property type="term" value="F:hydrolase activity"/>
    <property type="evidence" value="ECO:0007669"/>
    <property type="project" value="UniProtKB-KW"/>
</dbReference>
<dbReference type="AlphaFoldDB" id="A0A1I6LKC1"/>
<dbReference type="GO" id="GO:0016020">
    <property type="term" value="C:membrane"/>
    <property type="evidence" value="ECO:0007669"/>
    <property type="project" value="TreeGrafter"/>
</dbReference>
<feature type="transmembrane region" description="Helical" evidence="1">
    <location>
        <begin position="50"/>
        <end position="69"/>
    </location>
</feature>
<accession>A0A1I6LKC1</accession>
<dbReference type="EMBL" id="FOZL01000001">
    <property type="protein sequence ID" value="SFS03896.1"/>
    <property type="molecule type" value="Genomic_DNA"/>
</dbReference>
<evidence type="ECO:0000313" key="4">
    <source>
        <dbReference type="Proteomes" id="UP000199024"/>
    </source>
</evidence>
<gene>
    <name evidence="3" type="ORF">SAMN05421771_0828</name>
</gene>
<keyword evidence="4" id="KW-1185">Reference proteome</keyword>
<dbReference type="OrthoDB" id="9796461at2"/>
<dbReference type="Proteomes" id="UP000199024">
    <property type="component" value="Unassembled WGS sequence"/>
</dbReference>
<dbReference type="InterPro" id="IPR050879">
    <property type="entry name" value="Acyltransferase_3"/>
</dbReference>
<evidence type="ECO:0000313" key="3">
    <source>
        <dbReference type="EMBL" id="SFS03896.1"/>
    </source>
</evidence>
<dbReference type="GO" id="GO:0000271">
    <property type="term" value="P:polysaccharide biosynthetic process"/>
    <property type="evidence" value="ECO:0007669"/>
    <property type="project" value="TreeGrafter"/>
</dbReference>
<feature type="transmembrane region" description="Helical" evidence="1">
    <location>
        <begin position="254"/>
        <end position="272"/>
    </location>
</feature>
<feature type="transmembrane region" description="Helical" evidence="1">
    <location>
        <begin position="90"/>
        <end position="122"/>
    </location>
</feature>